<accession>A0A1I5TZ52</accession>
<evidence type="ECO:0000259" key="1">
    <source>
        <dbReference type="Pfam" id="PF13751"/>
    </source>
</evidence>
<gene>
    <name evidence="2" type="ORF">SAMN04487928_110123</name>
</gene>
<dbReference type="InterPro" id="IPR025668">
    <property type="entry name" value="Tnp_DDE_dom"/>
</dbReference>
<proteinExistence type="predicted"/>
<evidence type="ECO:0000313" key="2">
    <source>
        <dbReference type="EMBL" id="SFP88318.1"/>
    </source>
</evidence>
<feature type="non-terminal residue" evidence="2">
    <location>
        <position position="1"/>
    </location>
</feature>
<dbReference type="Pfam" id="PF13751">
    <property type="entry name" value="DDE_Tnp_1_6"/>
    <property type="match status" value="1"/>
</dbReference>
<dbReference type="AlphaFoldDB" id="A0A1I5TZ52"/>
<evidence type="ECO:0000313" key="3">
    <source>
        <dbReference type="Proteomes" id="UP000182624"/>
    </source>
</evidence>
<dbReference type="RefSeq" id="WP_177201623.1">
    <property type="nucleotide sequence ID" value="NZ_FOXO01000010.1"/>
</dbReference>
<dbReference type="EMBL" id="FOXO01000010">
    <property type="protein sequence ID" value="SFP88318.1"/>
    <property type="molecule type" value="Genomic_DNA"/>
</dbReference>
<sequence length="71" mass="8122">TQLRMNRSIQAEGSFANVKEDMNFRRYLYKGTKNVLAQSVLLAIGFDINKLHHKIMAGRTGTHLFELKKTA</sequence>
<dbReference type="Proteomes" id="UP000182624">
    <property type="component" value="Unassembled WGS sequence"/>
</dbReference>
<name>A0A1I5TZ52_9FIRM</name>
<reference evidence="3" key="1">
    <citation type="submission" date="2016-10" db="EMBL/GenBank/DDBJ databases">
        <authorList>
            <person name="Varghese N."/>
            <person name="Submissions S."/>
        </authorList>
    </citation>
    <scope>NUCLEOTIDE SEQUENCE [LARGE SCALE GENOMIC DNA]</scope>
    <source>
        <strain evidence="3">P18</strain>
    </source>
</reference>
<keyword evidence="3" id="KW-1185">Reference proteome</keyword>
<feature type="domain" description="Transposase DDE" evidence="1">
    <location>
        <begin position="2"/>
        <end position="52"/>
    </location>
</feature>
<protein>
    <submittedName>
        <fullName evidence="2">Transposase DDE domain-containing protein</fullName>
    </submittedName>
</protein>
<organism evidence="2 3">
    <name type="scientific">Butyrivibrio proteoclasticus</name>
    <dbReference type="NCBI Taxonomy" id="43305"/>
    <lineage>
        <taxon>Bacteria</taxon>
        <taxon>Bacillati</taxon>
        <taxon>Bacillota</taxon>
        <taxon>Clostridia</taxon>
        <taxon>Lachnospirales</taxon>
        <taxon>Lachnospiraceae</taxon>
        <taxon>Butyrivibrio</taxon>
    </lineage>
</organism>